<evidence type="ECO:0000256" key="3">
    <source>
        <dbReference type="ARBA" id="ARBA00022989"/>
    </source>
</evidence>
<organism evidence="7 8">
    <name type="scientific">Dictyostelium firmibasis</name>
    <dbReference type="NCBI Taxonomy" id="79012"/>
    <lineage>
        <taxon>Eukaryota</taxon>
        <taxon>Amoebozoa</taxon>
        <taxon>Evosea</taxon>
        <taxon>Eumycetozoa</taxon>
        <taxon>Dictyostelia</taxon>
        <taxon>Dictyosteliales</taxon>
        <taxon>Dictyosteliaceae</taxon>
        <taxon>Dictyostelium</taxon>
    </lineage>
</organism>
<keyword evidence="3 6" id="KW-1133">Transmembrane helix</keyword>
<dbReference type="EMBL" id="JAVFKY010000001">
    <property type="protein sequence ID" value="KAK5583252.1"/>
    <property type="molecule type" value="Genomic_DNA"/>
</dbReference>
<comment type="subcellular location">
    <subcellularLocation>
        <location evidence="1">Membrane</location>
        <topology evidence="1">Multi-pass membrane protein</topology>
    </subcellularLocation>
</comment>
<dbReference type="InterPro" id="IPR004752">
    <property type="entry name" value="AmpG_permease/AT-1"/>
</dbReference>
<sequence>MLFGSLKRHFGDELNNIVWLVLLYLIQGIPIGLSFGTIPFLLHKHATYTQIGIFTISTYPYSLKLLWSPIVDSYFIQSFGRRKSWIVPIQILAGIVFISISFFINDLLEHAETEVIHITIVFFLLIFLMATQDIAVDAWALTILSKPYLHYASTCQTIGLNTGYFLSYTIFLTLSSPTFANRYLRSIPSDQGMITLPGYLMFWGILFIILSIYLALFKDEESTTVSHQIIQDNNYDKNKLNNNNNNNNNDNNNIIENINEMKPMKSSSPSLLSSPVKKQKKNKQHISIGKQEITKENNTDDNDVNYNNNNDNDVSYDNGKKSIVQETYGMDINESDLTPKQVYKLLWKIITLPHIKMLSILFIISKIVFQPNESALNLKLLEKGLRKEDIASFSLIQFPSIIIFSILSSKWVKNKPLTIWSNAYLVGVFFILLNMCSVFYFPNLNGGEVSWSHFFLLLVITLFSSFSYNLMSVSQGSFFLKISDKSIGGTYVTLLNTIANFAGTYPKLFILMLIDKLTTSECIVKVSNSDNDSSLFSSSDLNLSQTTIQQVIIHDNISKELCIEQNGEYKIERDGYYIVATGAIIYGIFIYFVLKKHLVPIEKLKI</sequence>
<feature type="transmembrane region" description="Helical" evidence="6">
    <location>
        <begin position="345"/>
        <end position="369"/>
    </location>
</feature>
<feature type="transmembrane region" description="Helical" evidence="6">
    <location>
        <begin position="575"/>
        <end position="594"/>
    </location>
</feature>
<feature type="transmembrane region" description="Helical" evidence="6">
    <location>
        <begin position="17"/>
        <end position="42"/>
    </location>
</feature>
<feature type="transmembrane region" description="Helical" evidence="6">
    <location>
        <begin position="85"/>
        <end position="104"/>
    </location>
</feature>
<feature type="transmembrane region" description="Helical" evidence="6">
    <location>
        <begin position="194"/>
        <end position="216"/>
    </location>
</feature>
<reference evidence="7 8" key="1">
    <citation type="submission" date="2023-11" db="EMBL/GenBank/DDBJ databases">
        <title>Dfirmibasis_genome.</title>
        <authorList>
            <person name="Edelbroek B."/>
            <person name="Kjellin J."/>
            <person name="Jerlstrom-Hultqvist J."/>
            <person name="Soderbom F."/>
        </authorList>
    </citation>
    <scope>NUCLEOTIDE SEQUENCE [LARGE SCALE GENOMIC DNA]</scope>
    <source>
        <strain evidence="7 8">TNS-C-14</strain>
    </source>
</reference>
<evidence type="ECO:0000256" key="4">
    <source>
        <dbReference type="ARBA" id="ARBA00023136"/>
    </source>
</evidence>
<keyword evidence="2 6" id="KW-0812">Transmembrane</keyword>
<dbReference type="AlphaFoldDB" id="A0AAN7Z0H1"/>
<dbReference type="PANTHER" id="PTHR12778">
    <property type="entry name" value="SOLUTE CARRIER FAMILY 33 ACETYL-COA TRANSPORTER -RELATED"/>
    <property type="match status" value="1"/>
</dbReference>
<dbReference type="PANTHER" id="PTHR12778:SF9">
    <property type="entry name" value="ACETYL-COENZYME A TRANSPORTER 1"/>
    <property type="match status" value="1"/>
</dbReference>
<feature type="transmembrane region" description="Helical" evidence="6">
    <location>
        <begin position="116"/>
        <end position="136"/>
    </location>
</feature>
<gene>
    <name evidence="7" type="ORF">RB653_004843</name>
</gene>
<dbReference type="Pfam" id="PF13000">
    <property type="entry name" value="Acatn"/>
    <property type="match status" value="3"/>
</dbReference>
<evidence type="ECO:0000256" key="2">
    <source>
        <dbReference type="ARBA" id="ARBA00022692"/>
    </source>
</evidence>
<feature type="transmembrane region" description="Helical" evidence="6">
    <location>
        <begin position="389"/>
        <end position="407"/>
    </location>
</feature>
<accession>A0AAN7Z0H1</accession>
<proteinExistence type="predicted"/>
<comment type="caution">
    <text evidence="7">The sequence shown here is derived from an EMBL/GenBank/DDBJ whole genome shotgun (WGS) entry which is preliminary data.</text>
</comment>
<protein>
    <recommendedName>
        <fullName evidence="9">Acetyl-coenzyme A transporter 1</fullName>
    </recommendedName>
</protein>
<feature type="transmembrane region" description="Helical" evidence="6">
    <location>
        <begin position="453"/>
        <end position="471"/>
    </location>
</feature>
<dbReference type="Proteomes" id="UP001344447">
    <property type="component" value="Unassembled WGS sequence"/>
</dbReference>
<feature type="region of interest" description="Disordered" evidence="5">
    <location>
        <begin position="264"/>
        <end position="316"/>
    </location>
</feature>
<feature type="compositionally biased region" description="Low complexity" evidence="5">
    <location>
        <begin position="304"/>
        <end position="316"/>
    </location>
</feature>
<evidence type="ECO:0008006" key="9">
    <source>
        <dbReference type="Google" id="ProtNLM"/>
    </source>
</evidence>
<evidence type="ECO:0000256" key="1">
    <source>
        <dbReference type="ARBA" id="ARBA00004141"/>
    </source>
</evidence>
<dbReference type="InterPro" id="IPR036259">
    <property type="entry name" value="MFS_trans_sf"/>
</dbReference>
<evidence type="ECO:0000256" key="5">
    <source>
        <dbReference type="SAM" id="MobiDB-lite"/>
    </source>
</evidence>
<evidence type="ECO:0000256" key="6">
    <source>
        <dbReference type="SAM" id="Phobius"/>
    </source>
</evidence>
<feature type="compositionally biased region" description="Low complexity" evidence="5">
    <location>
        <begin position="264"/>
        <end position="276"/>
    </location>
</feature>
<feature type="transmembrane region" description="Helical" evidence="6">
    <location>
        <begin position="148"/>
        <end position="174"/>
    </location>
</feature>
<evidence type="ECO:0000313" key="7">
    <source>
        <dbReference type="EMBL" id="KAK5583252.1"/>
    </source>
</evidence>
<keyword evidence="8" id="KW-1185">Reference proteome</keyword>
<dbReference type="GO" id="GO:0008521">
    <property type="term" value="F:acetyl-CoA transmembrane transporter activity"/>
    <property type="evidence" value="ECO:0007669"/>
    <property type="project" value="InterPro"/>
</dbReference>
<evidence type="ECO:0000313" key="8">
    <source>
        <dbReference type="Proteomes" id="UP001344447"/>
    </source>
</evidence>
<feature type="transmembrane region" description="Helical" evidence="6">
    <location>
        <begin position="419"/>
        <end position="441"/>
    </location>
</feature>
<name>A0AAN7Z0H1_9MYCE</name>
<dbReference type="GO" id="GO:0035348">
    <property type="term" value="P:acetyl-CoA transmembrane transport"/>
    <property type="evidence" value="ECO:0007669"/>
    <property type="project" value="InterPro"/>
</dbReference>
<dbReference type="GO" id="GO:0016020">
    <property type="term" value="C:membrane"/>
    <property type="evidence" value="ECO:0007669"/>
    <property type="project" value="UniProtKB-SubCell"/>
</dbReference>
<dbReference type="InterPro" id="IPR024371">
    <property type="entry name" value="AcetylCoA_trans_1-like"/>
</dbReference>
<dbReference type="SUPFAM" id="SSF103473">
    <property type="entry name" value="MFS general substrate transporter"/>
    <property type="match status" value="1"/>
</dbReference>
<keyword evidence="4 6" id="KW-0472">Membrane</keyword>